<keyword evidence="3" id="KW-1185">Reference proteome</keyword>
<feature type="transmembrane region" description="Helical" evidence="1">
    <location>
        <begin position="235"/>
        <end position="253"/>
    </location>
</feature>
<feature type="transmembrane region" description="Helical" evidence="1">
    <location>
        <begin position="212"/>
        <end position="228"/>
    </location>
</feature>
<dbReference type="eggNOG" id="COG1807">
    <property type="taxonomic scope" value="Bacteria"/>
</dbReference>
<name>A0A0R2C371_9LACO</name>
<dbReference type="RefSeq" id="WP_010581249.1">
    <property type="nucleotide sequence ID" value="NZ_AHYZ01000173.1"/>
</dbReference>
<dbReference type="NCBIfam" id="TIGR03766">
    <property type="entry name" value="TIGR03766 family XrtG-associated glycosyltransferase"/>
    <property type="match status" value="1"/>
</dbReference>
<dbReference type="OrthoDB" id="5695313at2"/>
<keyword evidence="1" id="KW-0472">Membrane</keyword>
<organism evidence="2 3">
    <name type="scientific">Liquorilactobacillus vini DSM 20605</name>
    <dbReference type="NCBI Taxonomy" id="1133569"/>
    <lineage>
        <taxon>Bacteria</taxon>
        <taxon>Bacillati</taxon>
        <taxon>Bacillota</taxon>
        <taxon>Bacilli</taxon>
        <taxon>Lactobacillales</taxon>
        <taxon>Lactobacillaceae</taxon>
        <taxon>Liquorilactobacillus</taxon>
    </lineage>
</organism>
<dbReference type="EMBL" id="AYYX01000080">
    <property type="protein sequence ID" value="KRM84372.1"/>
    <property type="molecule type" value="Genomic_DNA"/>
</dbReference>
<feature type="transmembrane region" description="Helical" evidence="1">
    <location>
        <begin position="190"/>
        <end position="206"/>
    </location>
</feature>
<evidence type="ECO:0000256" key="1">
    <source>
        <dbReference type="SAM" id="Phobius"/>
    </source>
</evidence>
<dbReference type="InterPro" id="IPR021200">
    <property type="entry name" value="CHIM_prot"/>
</dbReference>
<sequence>MKQLFNFSRLIINIFWTILFGITLFFAWTSVNLIVGDNYYFGTSTTLITTGLLIGSLVILISLVVFRKERQLCRWIFIKHKLLTALILLLLVFAFQIFFVAFVHPVSGFDSGMLHYAATNPKHVQEASVISYYSVNDNNLPIMLLMRWLVVVTGQTSWMFFDYITLILVDLSAILNILTIAVIQPRLTAAAIYFQAGWLAVFPTIIMPYTDAWVLPLVSLYLLSYFIVKKSHWSIVIKAAAAIIFGISVTLTYFMKPSAIIPVVAIIMIECLNGLQKKPLFNKRTLAYVGLSLILIGGSGIVTYRLTKQQIQSQQYIELQSGRSIPAIHFMAMGVYGEGGYSEKQALKMVVLPTKKQRVAYSKKMLSRRLKSLGPLGYAKFLIKKQGNNTADGTFGWLKEGHFFRDNQRPSEKGLSNKLKNFIYLYGRNIADFRFLAQVWWVFLLTVIALGLGAGSQFKEREIFKLALIGGFLFLLLFEGGRSRYMIQYLPVWLSLGIISWPGCLTNCQRTFAWLTNENFLLDDSK</sequence>
<gene>
    <name evidence="2" type="ORF">FD21_GL002033</name>
</gene>
<proteinExistence type="predicted"/>
<reference evidence="2 3" key="1">
    <citation type="journal article" date="2015" name="Genome Announc.">
        <title>Expanding the biotechnology potential of lactobacilli through comparative genomics of 213 strains and associated genera.</title>
        <authorList>
            <person name="Sun Z."/>
            <person name="Harris H.M."/>
            <person name="McCann A."/>
            <person name="Guo C."/>
            <person name="Argimon S."/>
            <person name="Zhang W."/>
            <person name="Yang X."/>
            <person name="Jeffery I.B."/>
            <person name="Cooney J.C."/>
            <person name="Kagawa T.F."/>
            <person name="Liu W."/>
            <person name="Song Y."/>
            <person name="Salvetti E."/>
            <person name="Wrobel A."/>
            <person name="Rasinkangas P."/>
            <person name="Parkhill J."/>
            <person name="Rea M.C."/>
            <person name="O'Sullivan O."/>
            <person name="Ritari J."/>
            <person name="Douillard F.P."/>
            <person name="Paul Ross R."/>
            <person name="Yang R."/>
            <person name="Briner A.E."/>
            <person name="Felis G.E."/>
            <person name="de Vos W.M."/>
            <person name="Barrangou R."/>
            <person name="Klaenhammer T.R."/>
            <person name="Caufield P.W."/>
            <person name="Cui Y."/>
            <person name="Zhang H."/>
            <person name="O'Toole P.W."/>
        </authorList>
    </citation>
    <scope>NUCLEOTIDE SEQUENCE [LARGE SCALE GENOMIC DNA]</scope>
    <source>
        <strain evidence="2 3">DSM 20605</strain>
    </source>
</reference>
<keyword evidence="1" id="KW-1133">Transmembrane helix</keyword>
<evidence type="ECO:0000313" key="3">
    <source>
        <dbReference type="Proteomes" id="UP000051576"/>
    </source>
</evidence>
<feature type="transmembrane region" description="Helical" evidence="1">
    <location>
        <begin position="463"/>
        <end position="480"/>
    </location>
</feature>
<feature type="transmembrane region" description="Helical" evidence="1">
    <location>
        <begin position="82"/>
        <end position="103"/>
    </location>
</feature>
<dbReference type="AlphaFoldDB" id="A0A0R2C371"/>
<dbReference type="STRING" id="1133569.FD21_GL002033"/>
<evidence type="ECO:0000313" key="2">
    <source>
        <dbReference type="EMBL" id="KRM84372.1"/>
    </source>
</evidence>
<dbReference type="Proteomes" id="UP000051576">
    <property type="component" value="Unassembled WGS sequence"/>
</dbReference>
<comment type="caution">
    <text evidence="2">The sequence shown here is derived from an EMBL/GenBank/DDBJ whole genome shotgun (WGS) entry which is preliminary data.</text>
</comment>
<accession>A0A0R2C371</accession>
<feature type="transmembrane region" description="Helical" evidence="1">
    <location>
        <begin position="287"/>
        <end position="306"/>
    </location>
</feature>
<feature type="transmembrane region" description="Helical" evidence="1">
    <location>
        <begin position="47"/>
        <end position="66"/>
    </location>
</feature>
<protein>
    <submittedName>
        <fullName evidence="2">Integral membrane protein</fullName>
    </submittedName>
</protein>
<feature type="transmembrane region" description="Helical" evidence="1">
    <location>
        <begin position="12"/>
        <end position="35"/>
    </location>
</feature>
<keyword evidence="1" id="KW-0812">Transmembrane</keyword>
<dbReference type="PATRIC" id="fig|1133569.4.peg.2193"/>
<feature type="transmembrane region" description="Helical" evidence="1">
    <location>
        <begin position="435"/>
        <end position="456"/>
    </location>
</feature>
<feature type="transmembrane region" description="Helical" evidence="1">
    <location>
        <begin position="163"/>
        <end position="183"/>
    </location>
</feature>